<proteinExistence type="predicted"/>
<evidence type="ECO:0000313" key="1">
    <source>
        <dbReference type="Ensembl" id="ENSSLDP00000014186.1"/>
    </source>
</evidence>
<dbReference type="Ensembl" id="ENSSLDT00000014722.1">
    <property type="protein sequence ID" value="ENSSLDP00000014186.1"/>
    <property type="gene ID" value="ENSSLDG00000011330.1"/>
</dbReference>
<sequence length="142" mass="15566">LTQQSGAPLWLGPYGSGSESGRLLHVTPSLSLTFSLTFLSLCHCPYLNKGKNYILIETTNNRARSGRYKMEYKEGSLNGGDLFVTIKQLTKSDSGRYRCRLGTSLSSYDDLEIIVTDGDDAVTTIPLLQPSPVSPISNFNVQ</sequence>
<accession>A0A3B4XDR5</accession>
<keyword evidence="2" id="KW-1185">Reference proteome</keyword>
<name>A0A3B4XDR5_SERLL</name>
<dbReference type="InterPro" id="IPR036179">
    <property type="entry name" value="Ig-like_dom_sf"/>
</dbReference>
<dbReference type="GeneTree" id="ENSGT01120000272041"/>
<dbReference type="InterPro" id="IPR013783">
    <property type="entry name" value="Ig-like_fold"/>
</dbReference>
<organism evidence="1 2">
    <name type="scientific">Seriola lalandi dorsalis</name>
    <dbReference type="NCBI Taxonomy" id="1841481"/>
    <lineage>
        <taxon>Eukaryota</taxon>
        <taxon>Metazoa</taxon>
        <taxon>Chordata</taxon>
        <taxon>Craniata</taxon>
        <taxon>Vertebrata</taxon>
        <taxon>Euteleostomi</taxon>
        <taxon>Actinopterygii</taxon>
        <taxon>Neopterygii</taxon>
        <taxon>Teleostei</taxon>
        <taxon>Neoteleostei</taxon>
        <taxon>Acanthomorphata</taxon>
        <taxon>Carangaria</taxon>
        <taxon>Carangiformes</taxon>
        <taxon>Carangidae</taxon>
        <taxon>Seriola</taxon>
    </lineage>
</organism>
<protein>
    <recommendedName>
        <fullName evidence="3">Immunoglobulin V-set domain-containing protein</fullName>
    </recommendedName>
</protein>
<dbReference type="AlphaFoldDB" id="A0A3B4XDR5"/>
<dbReference type="Proteomes" id="UP000261360">
    <property type="component" value="Unplaced"/>
</dbReference>
<dbReference type="Gene3D" id="2.60.40.10">
    <property type="entry name" value="Immunoglobulins"/>
    <property type="match status" value="1"/>
</dbReference>
<reference evidence="1" key="2">
    <citation type="submission" date="2025-09" db="UniProtKB">
        <authorList>
            <consortium name="Ensembl"/>
        </authorList>
    </citation>
    <scope>IDENTIFICATION</scope>
</reference>
<dbReference type="SUPFAM" id="SSF48726">
    <property type="entry name" value="Immunoglobulin"/>
    <property type="match status" value="1"/>
</dbReference>
<evidence type="ECO:0000313" key="2">
    <source>
        <dbReference type="Proteomes" id="UP000261360"/>
    </source>
</evidence>
<reference evidence="1" key="1">
    <citation type="submission" date="2025-08" db="UniProtKB">
        <authorList>
            <consortium name="Ensembl"/>
        </authorList>
    </citation>
    <scope>IDENTIFICATION</scope>
</reference>
<evidence type="ECO:0008006" key="3">
    <source>
        <dbReference type="Google" id="ProtNLM"/>
    </source>
</evidence>